<protein>
    <submittedName>
        <fullName evidence="2">Uncharacterized protein</fullName>
    </submittedName>
</protein>
<evidence type="ECO:0000256" key="1">
    <source>
        <dbReference type="SAM" id="MobiDB-lite"/>
    </source>
</evidence>
<keyword evidence="3" id="KW-1185">Reference proteome</keyword>
<reference evidence="3" key="1">
    <citation type="submission" date="2016-09" db="EMBL/GenBank/DDBJ databases">
        <title>Comparative genomics of the Campylobacter concisus group.</title>
        <authorList>
            <person name="Miller W.G."/>
            <person name="Yee E."/>
            <person name="Chapman M.H."/>
            <person name="Huynh S."/>
            <person name="Bono J.L."/>
            <person name="On S.L.W."/>
            <person name="StLeger J."/>
            <person name="Foster G."/>
            <person name="Parker C.T."/>
        </authorList>
    </citation>
    <scope>NUCLEOTIDE SEQUENCE [LARGE SCALE GENOMIC DNA]</scope>
    <source>
        <strain evidence="3">RM18021</strain>
    </source>
</reference>
<dbReference type="EMBL" id="CP017258">
    <property type="protein sequence ID" value="AQW87155.1"/>
    <property type="molecule type" value="Genomic_DNA"/>
</dbReference>
<feature type="compositionally biased region" description="Low complexity" evidence="1">
    <location>
        <begin position="119"/>
        <end position="128"/>
    </location>
</feature>
<accession>A0A1S6U657</accession>
<feature type="region of interest" description="Disordered" evidence="1">
    <location>
        <begin position="107"/>
        <end position="128"/>
    </location>
</feature>
<name>A0A1S6U657_9BACT</name>
<proteinExistence type="predicted"/>
<organism evidence="2 3">
    <name type="scientific">Campylobacter pinnipediorum subsp. caledonicus</name>
    <dbReference type="NCBI Taxonomy" id="1874362"/>
    <lineage>
        <taxon>Bacteria</taxon>
        <taxon>Pseudomonadati</taxon>
        <taxon>Campylobacterota</taxon>
        <taxon>Epsilonproteobacteria</taxon>
        <taxon>Campylobacterales</taxon>
        <taxon>Campylobacteraceae</taxon>
        <taxon>Campylobacter</taxon>
    </lineage>
</organism>
<gene>
    <name evidence="2" type="ORF">CPIN18021_0308</name>
</gene>
<dbReference type="RefSeq" id="WP_078424259.1">
    <property type="nucleotide sequence ID" value="NZ_CP017258.1"/>
</dbReference>
<sequence>MPLPVVGIIANLLRTGAISAFDIASAGAGSYALTKTLKDTDLSSPQNTGDYINPLGFSIARNIVERINNYSRSSSSTTDFNLSEAPSIPKPEDYINKLRSIHDKDYTIPAPSAPQTPKNNLSSSASFASGSSNINAGNSTNLISAINSQNAILAEIASALNSFVALQATKSLNIAVPTQQASKKGGFTQTISTPLPNFKPKPELNSKSLEKSLDLIANLYKKSLENPSKSVDLTEVTKALNNIAKIKPSIKMTMPKDLSIAFPESMAVTLPADYVANQTAIKEALSGTFEIHKEQAEYMKTPATVKDLDGNTIAKATPREMSLTYEATRARTATDENNFELDENDINALYPALPDISQLFKFKLVGEVTKDYLNETNK</sequence>
<evidence type="ECO:0000313" key="2">
    <source>
        <dbReference type="EMBL" id="AQW87155.1"/>
    </source>
</evidence>
<evidence type="ECO:0000313" key="3">
    <source>
        <dbReference type="Proteomes" id="UP000190868"/>
    </source>
</evidence>
<dbReference type="AlphaFoldDB" id="A0A1S6U657"/>
<dbReference type="Proteomes" id="UP000190868">
    <property type="component" value="Chromosome"/>
</dbReference>